<dbReference type="Pfam" id="PF25815">
    <property type="entry name" value="CTHRC1_C"/>
    <property type="match status" value="1"/>
</dbReference>
<reference evidence="3 4" key="1">
    <citation type="submission" date="2022-05" db="EMBL/GenBank/DDBJ databases">
        <authorList>
            <consortium name="Genoscope - CEA"/>
            <person name="William W."/>
        </authorList>
    </citation>
    <scope>NUCLEOTIDE SEQUENCE [LARGE SCALE GENOMIC DNA]</scope>
</reference>
<dbReference type="PANTHER" id="PTHR24637:SF421">
    <property type="entry name" value="CUTICLE COLLAGEN DPY-2"/>
    <property type="match status" value="1"/>
</dbReference>
<evidence type="ECO:0000256" key="1">
    <source>
        <dbReference type="SAM" id="MobiDB-lite"/>
    </source>
</evidence>
<keyword evidence="4" id="KW-1185">Reference proteome</keyword>
<feature type="compositionally biased region" description="Basic and acidic residues" evidence="1">
    <location>
        <begin position="90"/>
        <end position="100"/>
    </location>
</feature>
<dbReference type="Pfam" id="PF01391">
    <property type="entry name" value="Collagen"/>
    <property type="match status" value="1"/>
</dbReference>
<feature type="region of interest" description="Disordered" evidence="1">
    <location>
        <begin position="60"/>
        <end position="158"/>
    </location>
</feature>
<dbReference type="InterPro" id="IPR057873">
    <property type="entry name" value="CTHRC1_C"/>
</dbReference>
<name>A0ABN8P1H6_9CNID</name>
<gene>
    <name evidence="3" type="ORF">PLOB_00034311</name>
</gene>
<evidence type="ECO:0000313" key="4">
    <source>
        <dbReference type="Proteomes" id="UP001159405"/>
    </source>
</evidence>
<feature type="domain" description="CTHRC1 C-terminal" evidence="2">
    <location>
        <begin position="160"/>
        <end position="289"/>
    </location>
</feature>
<dbReference type="InterPro" id="IPR008160">
    <property type="entry name" value="Collagen"/>
</dbReference>
<sequence length="297" mass="31757">MFLTILLSTLPPENPFEKADTMSTSCKVSLALLSLFAAASFSSFTAMAANKTKQPLSNMVSQQKTQSPPFWCGGIPGMHGKPGSPGLPGRDGRDGREGTKGDQGSPGKIGPQGPPGVMGAAGVNGKDGAKGEPGVRGPPGPKGERGQTGHPGNPGLMPFKNWKECAWKDLNDDKDNGLIKDCVFTKNFSDTALHVAWTGALRNHKCTSCCKRWYFTFNGAECSAPLPIDGIVYMWQGNTQDLHRVRHIEGHCNNIHKGRVRVGFWVGNCRAGSPGDAYTGYVSVSRIFIEEVPKAQA</sequence>
<dbReference type="Proteomes" id="UP001159405">
    <property type="component" value="Unassembled WGS sequence"/>
</dbReference>
<dbReference type="PANTHER" id="PTHR24637">
    <property type="entry name" value="COLLAGEN"/>
    <property type="match status" value="1"/>
</dbReference>
<comment type="caution">
    <text evidence="3">The sequence shown here is derived from an EMBL/GenBank/DDBJ whole genome shotgun (WGS) entry which is preliminary data.</text>
</comment>
<proteinExistence type="predicted"/>
<dbReference type="EMBL" id="CALNXK010000047">
    <property type="protein sequence ID" value="CAH3129631.1"/>
    <property type="molecule type" value="Genomic_DNA"/>
</dbReference>
<organism evidence="3 4">
    <name type="scientific">Porites lobata</name>
    <dbReference type="NCBI Taxonomy" id="104759"/>
    <lineage>
        <taxon>Eukaryota</taxon>
        <taxon>Metazoa</taxon>
        <taxon>Cnidaria</taxon>
        <taxon>Anthozoa</taxon>
        <taxon>Hexacorallia</taxon>
        <taxon>Scleractinia</taxon>
        <taxon>Fungiina</taxon>
        <taxon>Poritidae</taxon>
        <taxon>Porites</taxon>
    </lineage>
</organism>
<protein>
    <recommendedName>
        <fullName evidence="2">CTHRC1 C-terminal domain-containing protein</fullName>
    </recommendedName>
</protein>
<accession>A0ABN8P1H6</accession>
<evidence type="ECO:0000259" key="2">
    <source>
        <dbReference type="Pfam" id="PF25815"/>
    </source>
</evidence>
<evidence type="ECO:0000313" key="3">
    <source>
        <dbReference type="EMBL" id="CAH3129631.1"/>
    </source>
</evidence>